<dbReference type="SUPFAM" id="SSF53383">
    <property type="entry name" value="PLP-dependent transferases"/>
    <property type="match status" value="1"/>
</dbReference>
<gene>
    <name evidence="3" type="ORF">B296_00015322</name>
</gene>
<dbReference type="InterPro" id="IPR015422">
    <property type="entry name" value="PyrdxlP-dep_Trfase_small"/>
</dbReference>
<comment type="caution">
    <text evidence="3">The sequence shown here is derived from an EMBL/GenBank/DDBJ whole genome shotgun (WGS) entry which is preliminary data.</text>
</comment>
<evidence type="ECO:0000256" key="2">
    <source>
        <dbReference type="ARBA" id="ARBA00022898"/>
    </source>
</evidence>
<evidence type="ECO:0000313" key="4">
    <source>
        <dbReference type="Proteomes" id="UP000287651"/>
    </source>
</evidence>
<dbReference type="InterPro" id="IPR006948">
    <property type="entry name" value="Alliinase_C"/>
</dbReference>
<sequence length="66" mass="7971">MCCIAFAWLKCEKEEVEDCEGFLRKHKILTRSGRHFGVEPKYVRISMLDRDETFDLFIERLLMLHH</sequence>
<keyword evidence="2" id="KW-0663">Pyridoxal phosphate</keyword>
<dbReference type="Proteomes" id="UP000287651">
    <property type="component" value="Unassembled WGS sequence"/>
</dbReference>
<protein>
    <submittedName>
        <fullName evidence="3">Uncharacterized protein</fullName>
    </submittedName>
</protein>
<dbReference type="GO" id="GO:0006520">
    <property type="term" value="P:amino acid metabolic process"/>
    <property type="evidence" value="ECO:0007669"/>
    <property type="project" value="TreeGrafter"/>
</dbReference>
<dbReference type="PANTHER" id="PTHR43795">
    <property type="entry name" value="BIFUNCTIONAL ASPARTATE AMINOTRANSFERASE AND GLUTAMATE/ASPARTATE-PREPHENATE AMINOTRANSFERASE-RELATED"/>
    <property type="match status" value="1"/>
</dbReference>
<dbReference type="AlphaFoldDB" id="A0A444ELP4"/>
<reference evidence="3 4" key="1">
    <citation type="journal article" date="2014" name="Agronomy (Basel)">
        <title>A Draft Genome Sequence for Ensete ventricosum, the Drought-Tolerant Tree Against Hunger.</title>
        <authorList>
            <person name="Harrison J."/>
            <person name="Moore K.A."/>
            <person name="Paszkiewicz K."/>
            <person name="Jones T."/>
            <person name="Grant M."/>
            <person name="Ambacheew D."/>
            <person name="Muzemil S."/>
            <person name="Studholme D.J."/>
        </authorList>
    </citation>
    <scope>NUCLEOTIDE SEQUENCE [LARGE SCALE GENOMIC DNA]</scope>
</reference>
<evidence type="ECO:0000313" key="3">
    <source>
        <dbReference type="EMBL" id="RRT72873.1"/>
    </source>
</evidence>
<dbReference type="InterPro" id="IPR015424">
    <property type="entry name" value="PyrdxlP-dep_Trfase"/>
</dbReference>
<accession>A0A444ELP4</accession>
<dbReference type="InterPro" id="IPR050478">
    <property type="entry name" value="Ethylene_sulfur-biosynth"/>
</dbReference>
<dbReference type="EMBL" id="AMZH03003265">
    <property type="protein sequence ID" value="RRT72873.1"/>
    <property type="molecule type" value="Genomic_DNA"/>
</dbReference>
<dbReference type="Pfam" id="PF04864">
    <property type="entry name" value="Alliinase_C"/>
    <property type="match status" value="1"/>
</dbReference>
<organism evidence="3 4">
    <name type="scientific">Ensete ventricosum</name>
    <name type="common">Abyssinian banana</name>
    <name type="synonym">Musa ensete</name>
    <dbReference type="NCBI Taxonomy" id="4639"/>
    <lineage>
        <taxon>Eukaryota</taxon>
        <taxon>Viridiplantae</taxon>
        <taxon>Streptophyta</taxon>
        <taxon>Embryophyta</taxon>
        <taxon>Tracheophyta</taxon>
        <taxon>Spermatophyta</taxon>
        <taxon>Magnoliopsida</taxon>
        <taxon>Liliopsida</taxon>
        <taxon>Zingiberales</taxon>
        <taxon>Musaceae</taxon>
        <taxon>Ensete</taxon>
    </lineage>
</organism>
<name>A0A444ELP4_ENSVE</name>
<comment type="cofactor">
    <cofactor evidence="1">
        <name>pyridoxal 5'-phosphate</name>
        <dbReference type="ChEBI" id="CHEBI:597326"/>
    </cofactor>
</comment>
<dbReference type="PANTHER" id="PTHR43795:SF22">
    <property type="entry name" value="TRYPTOPHAN AMINOTRANSFERASE-RELATED PROTEIN 2"/>
    <property type="match status" value="1"/>
</dbReference>
<proteinExistence type="predicted"/>
<dbReference type="Gene3D" id="3.90.1150.10">
    <property type="entry name" value="Aspartate Aminotransferase, domain 1"/>
    <property type="match status" value="1"/>
</dbReference>
<dbReference type="GO" id="GO:0016846">
    <property type="term" value="F:carbon-sulfur lyase activity"/>
    <property type="evidence" value="ECO:0007669"/>
    <property type="project" value="InterPro"/>
</dbReference>
<evidence type="ECO:0000256" key="1">
    <source>
        <dbReference type="ARBA" id="ARBA00001933"/>
    </source>
</evidence>
<dbReference type="GO" id="GO:0008483">
    <property type="term" value="F:transaminase activity"/>
    <property type="evidence" value="ECO:0007669"/>
    <property type="project" value="TreeGrafter"/>
</dbReference>